<dbReference type="PANTHER" id="PTHR33237">
    <property type="entry name" value="F2P16.13 PROTEIN-RELATED"/>
    <property type="match status" value="1"/>
</dbReference>
<dbReference type="Proteomes" id="UP001359559">
    <property type="component" value="Unassembled WGS sequence"/>
</dbReference>
<feature type="transmembrane region" description="Helical" evidence="1">
    <location>
        <begin position="20"/>
        <end position="40"/>
    </location>
</feature>
<keyword evidence="1" id="KW-0472">Membrane</keyword>
<keyword evidence="1" id="KW-0812">Transmembrane</keyword>
<evidence type="ECO:0000313" key="2">
    <source>
        <dbReference type="EMBL" id="KAK7300705.1"/>
    </source>
</evidence>
<gene>
    <name evidence="2" type="ORF">RJT34_11553</name>
</gene>
<keyword evidence="3" id="KW-1185">Reference proteome</keyword>
<proteinExistence type="predicted"/>
<evidence type="ECO:0000313" key="3">
    <source>
        <dbReference type="Proteomes" id="UP001359559"/>
    </source>
</evidence>
<dbReference type="AlphaFoldDB" id="A0AAN9JK50"/>
<name>A0AAN9JK50_CLITE</name>
<protein>
    <submittedName>
        <fullName evidence="2">Uncharacterized protein</fullName>
    </submittedName>
</protein>
<sequence length="130" mass="14550">MARPLLPSATQNLVLSHIPITLLFAVLALLCVFSVVTFLCGTGKLKKLHTETEGAGTTTRSKLNSNLGNRALSIVKMLSWRKLEEEEEEEGDCDHHEDEENAFWRKNILMGERCRPLNLSTKIEPKNSSS</sequence>
<dbReference type="EMBL" id="JAYKXN010000003">
    <property type="protein sequence ID" value="KAK7300705.1"/>
    <property type="molecule type" value="Genomic_DNA"/>
</dbReference>
<comment type="caution">
    <text evidence="2">The sequence shown here is derived from an EMBL/GenBank/DDBJ whole genome shotgun (WGS) entry which is preliminary data.</text>
</comment>
<keyword evidence="1" id="KW-1133">Transmembrane helix</keyword>
<evidence type="ECO:0000256" key="1">
    <source>
        <dbReference type="SAM" id="Phobius"/>
    </source>
</evidence>
<dbReference type="PANTHER" id="PTHR33237:SF31">
    <property type="entry name" value="F2P16.13 PROTEIN"/>
    <property type="match status" value="1"/>
</dbReference>
<accession>A0AAN9JK50</accession>
<reference evidence="2 3" key="1">
    <citation type="submission" date="2024-01" db="EMBL/GenBank/DDBJ databases">
        <title>The genomes of 5 underutilized Papilionoideae crops provide insights into root nodulation and disease resistance.</title>
        <authorList>
            <person name="Yuan L."/>
        </authorList>
    </citation>
    <scope>NUCLEOTIDE SEQUENCE [LARGE SCALE GENOMIC DNA]</scope>
    <source>
        <strain evidence="2">LY-2023</strain>
        <tissue evidence="2">Leaf</tissue>
    </source>
</reference>
<organism evidence="2 3">
    <name type="scientific">Clitoria ternatea</name>
    <name type="common">Butterfly pea</name>
    <dbReference type="NCBI Taxonomy" id="43366"/>
    <lineage>
        <taxon>Eukaryota</taxon>
        <taxon>Viridiplantae</taxon>
        <taxon>Streptophyta</taxon>
        <taxon>Embryophyta</taxon>
        <taxon>Tracheophyta</taxon>
        <taxon>Spermatophyta</taxon>
        <taxon>Magnoliopsida</taxon>
        <taxon>eudicotyledons</taxon>
        <taxon>Gunneridae</taxon>
        <taxon>Pentapetalae</taxon>
        <taxon>rosids</taxon>
        <taxon>fabids</taxon>
        <taxon>Fabales</taxon>
        <taxon>Fabaceae</taxon>
        <taxon>Papilionoideae</taxon>
        <taxon>50 kb inversion clade</taxon>
        <taxon>NPAAA clade</taxon>
        <taxon>indigoferoid/millettioid clade</taxon>
        <taxon>Phaseoleae</taxon>
        <taxon>Clitoria</taxon>
    </lineage>
</organism>